<gene>
    <name evidence="3" type="ORF">HNP73_000504</name>
</gene>
<reference evidence="3 4" key="1">
    <citation type="submission" date="2020-08" db="EMBL/GenBank/DDBJ databases">
        <title>Genomic Encyclopedia of Type Strains, Phase IV (KMG-IV): sequencing the most valuable type-strain genomes for metagenomic binning, comparative biology and taxonomic classification.</title>
        <authorList>
            <person name="Goeker M."/>
        </authorList>
    </citation>
    <scope>NUCLEOTIDE SEQUENCE [LARGE SCALE GENOMIC DNA]</scope>
    <source>
        <strain evidence="3 4">DSM 101730</strain>
    </source>
</reference>
<name>A0A840SMB1_9RHOB</name>
<dbReference type="GO" id="GO:0004519">
    <property type="term" value="F:endonuclease activity"/>
    <property type="evidence" value="ECO:0007669"/>
    <property type="project" value="InterPro"/>
</dbReference>
<keyword evidence="4" id="KW-1185">Reference proteome</keyword>
<evidence type="ECO:0000313" key="4">
    <source>
        <dbReference type="Proteomes" id="UP000549457"/>
    </source>
</evidence>
<evidence type="ECO:0000313" key="3">
    <source>
        <dbReference type="EMBL" id="MBB5220583.1"/>
    </source>
</evidence>
<dbReference type="EMBL" id="JACHFM010000001">
    <property type="protein sequence ID" value="MBB5220583.1"/>
    <property type="molecule type" value="Genomic_DNA"/>
</dbReference>
<organism evidence="3 4">
    <name type="scientific">Amaricoccus macauensis</name>
    <dbReference type="NCBI Taxonomy" id="57001"/>
    <lineage>
        <taxon>Bacteria</taxon>
        <taxon>Pseudomonadati</taxon>
        <taxon>Pseudomonadota</taxon>
        <taxon>Alphaproteobacteria</taxon>
        <taxon>Rhodobacterales</taxon>
        <taxon>Paracoccaceae</taxon>
        <taxon>Amaricoccus</taxon>
    </lineage>
</organism>
<dbReference type="Pfam" id="PF03354">
    <property type="entry name" value="TerL_ATPase"/>
    <property type="match status" value="1"/>
</dbReference>
<dbReference type="Gene3D" id="3.40.50.300">
    <property type="entry name" value="P-loop containing nucleotide triphosphate hydrolases"/>
    <property type="match status" value="1"/>
</dbReference>
<sequence length="504" mass="54356">MSDASKALRFLRSLSIPEGPLAGQPMKIAPFQRSFVKGALAPETQVAVLSIGRGNAKSALSAGISLGSLLGEWDRQPRREIVLAARTRDQARIAWDFAAGFAATLPEETQKRLTFRRSPRLEIEYEDERGSHFLRAIAADGKSALGSAPTLVLMDERGHWPVGRGDDLEQALLSGLGKRGGRAFIISTSAADDAHPFSRWIDEELPGKFVQEHRPAPGLPADDLASLLAANPGAKLGIGSSVEWLLATARRAIAQGGTALTSFRLYNRNERVSGEARDLLLTLDEWLACEVAELPARSGPVVIGIDLGGSSSMTAATFYWYETGRLEALGWFPTKPSLLDRGQRDGVSGRYGEMADRGELRTLGAMTVPVASWLREVLQHVQGETIAAVTADRFKQAELGEAMDKAGLKAPVVWRGMGFRDGSEDVDRFRRACFDGQVRARPSLLLRSAFSDAICLRDPAGNLKLTKGRSLGRIDAASASVLAVAEGARIAARGARVVRPPQWA</sequence>
<dbReference type="PANTHER" id="PTHR41287">
    <property type="match status" value="1"/>
</dbReference>
<dbReference type="Pfam" id="PF20441">
    <property type="entry name" value="TerL_nuclease"/>
    <property type="match status" value="1"/>
</dbReference>
<dbReference type="InterPro" id="IPR027417">
    <property type="entry name" value="P-loop_NTPase"/>
</dbReference>
<dbReference type="PANTHER" id="PTHR41287:SF1">
    <property type="entry name" value="PROTEIN YMFN"/>
    <property type="match status" value="1"/>
</dbReference>
<dbReference type="RefSeq" id="WP_343063182.1">
    <property type="nucleotide sequence ID" value="NZ_JACHFM010000001.1"/>
</dbReference>
<dbReference type="AlphaFoldDB" id="A0A840SMB1"/>
<protein>
    <submittedName>
        <fullName evidence="3">Phage terminase large subunit-like protein</fullName>
    </submittedName>
</protein>
<accession>A0A840SMB1</accession>
<dbReference type="Proteomes" id="UP000549457">
    <property type="component" value="Unassembled WGS sequence"/>
</dbReference>
<feature type="domain" description="Terminase large subunit-like endonuclease" evidence="2">
    <location>
        <begin position="226"/>
        <end position="486"/>
    </location>
</feature>
<comment type="caution">
    <text evidence="3">The sequence shown here is derived from an EMBL/GenBank/DDBJ whole genome shotgun (WGS) entry which is preliminary data.</text>
</comment>
<dbReference type="InterPro" id="IPR046462">
    <property type="entry name" value="TerL_nuclease"/>
</dbReference>
<evidence type="ECO:0000259" key="2">
    <source>
        <dbReference type="Pfam" id="PF20441"/>
    </source>
</evidence>
<dbReference type="InterPro" id="IPR046461">
    <property type="entry name" value="TerL_ATPase"/>
</dbReference>
<proteinExistence type="predicted"/>
<dbReference type="InterPro" id="IPR005021">
    <property type="entry name" value="Terminase_largesu-like"/>
</dbReference>
<evidence type="ECO:0000259" key="1">
    <source>
        <dbReference type="Pfam" id="PF03354"/>
    </source>
</evidence>
<feature type="domain" description="Terminase large subunit-like ATPase" evidence="1">
    <location>
        <begin position="47"/>
        <end position="192"/>
    </location>
</feature>